<comment type="similarity">
    <text evidence="1">Belongs to the peptidase S33 family.</text>
</comment>
<sequence length="505" mass="53772">MWRMGRMVSAFAAVAVIACPVSSASPEGQSAQAYGQPPEWSGCEHFIGAKKTAAIPAARCGTVSVPVDYAKPAGAQAQLAVIRVPATGDRIGVLVVNPGGPGASAVETVAGMGAALADSEIGRRFDLIGIDPRGVGHSTPELRCRTDEEFDAFRREPLADYSPAGVAHIERLYQQFVQSCVDRMGTEFLANVGTVTSAQDMDVVRAALGENQINYLGFSYGTQLGAAYAERYPDRVRAMVLDGAIDPKLDPIDGRIRQMAGFQAAFDAYAADCAESAGCPLGTDPARFVERYHQLVNPLVQRPGQTSDPRGLSYQDAITGTVNALYSQRYWKYLTSGLLGLQRGTDAGDLLLLADEYQGRDEAGHYTNQQDAFTAIGCVDSPYPSEPAAWAQADRRIREVAPFLSYGTFTGFAPRDVCAMWPVPPTSTPHPATPPGPGKVVVVSTTGDPATPYQAGVDLARQMDARLITFDGTQHTVVFNGDACVDTAVVDFLVRSVVPPAGLRC</sequence>
<protein>
    <submittedName>
        <fullName evidence="6">Hydrolase</fullName>
    </submittedName>
</protein>
<keyword evidence="2 4" id="KW-0732">Signal</keyword>
<evidence type="ECO:0000256" key="1">
    <source>
        <dbReference type="ARBA" id="ARBA00010088"/>
    </source>
</evidence>
<evidence type="ECO:0000256" key="3">
    <source>
        <dbReference type="ARBA" id="ARBA00022801"/>
    </source>
</evidence>
<name>A0A7I7RCU1_MYCCF</name>
<feature type="chain" id="PRO_5038644766" evidence="4">
    <location>
        <begin position="24"/>
        <end position="505"/>
    </location>
</feature>
<reference evidence="6 7" key="1">
    <citation type="journal article" date="2019" name="Emerg. Microbes Infect.">
        <title>Comprehensive subspecies identification of 175 nontuberculous mycobacteria species based on 7547 genomic profiles.</title>
        <authorList>
            <person name="Matsumoto Y."/>
            <person name="Kinjo T."/>
            <person name="Motooka D."/>
            <person name="Nabeya D."/>
            <person name="Jung N."/>
            <person name="Uechi K."/>
            <person name="Horii T."/>
            <person name="Iida T."/>
            <person name="Fujita J."/>
            <person name="Nakamura S."/>
        </authorList>
    </citation>
    <scope>NUCLEOTIDE SEQUENCE [LARGE SCALE GENOMIC DNA]</scope>
    <source>
        <strain evidence="6 7">JCM 18439</strain>
    </source>
</reference>
<evidence type="ECO:0000313" key="7">
    <source>
        <dbReference type="Proteomes" id="UP000466431"/>
    </source>
</evidence>
<evidence type="ECO:0000256" key="2">
    <source>
        <dbReference type="ARBA" id="ARBA00022729"/>
    </source>
</evidence>
<dbReference type="EMBL" id="AP022591">
    <property type="protein sequence ID" value="BBY42081.1"/>
    <property type="molecule type" value="Genomic_DNA"/>
</dbReference>
<feature type="signal peptide" evidence="4">
    <location>
        <begin position="1"/>
        <end position="23"/>
    </location>
</feature>
<keyword evidence="7" id="KW-1185">Reference proteome</keyword>
<dbReference type="InterPro" id="IPR000073">
    <property type="entry name" value="AB_hydrolase_1"/>
</dbReference>
<dbReference type="PROSITE" id="PS51257">
    <property type="entry name" value="PROKAR_LIPOPROTEIN"/>
    <property type="match status" value="1"/>
</dbReference>
<dbReference type="AlphaFoldDB" id="A0A7I7RCU1"/>
<dbReference type="Pfam" id="PF00561">
    <property type="entry name" value="Abhydrolase_1"/>
    <property type="match status" value="1"/>
</dbReference>
<feature type="domain" description="AB hydrolase-1" evidence="5">
    <location>
        <begin position="93"/>
        <end position="481"/>
    </location>
</feature>
<dbReference type="GO" id="GO:0016787">
    <property type="term" value="F:hydrolase activity"/>
    <property type="evidence" value="ECO:0007669"/>
    <property type="project" value="UniProtKB-KW"/>
</dbReference>
<keyword evidence="3 6" id="KW-0378">Hydrolase</keyword>
<evidence type="ECO:0000256" key="4">
    <source>
        <dbReference type="SAM" id="SignalP"/>
    </source>
</evidence>
<gene>
    <name evidence="6" type="ORF">MCEL_03760</name>
</gene>
<dbReference type="Gene3D" id="3.40.50.1820">
    <property type="entry name" value="alpha/beta hydrolase"/>
    <property type="match status" value="1"/>
</dbReference>
<organism evidence="6 7">
    <name type="scientific">Mycolicibacterium celeriflavum</name>
    <name type="common">Mycobacterium celeriflavum</name>
    <dbReference type="NCBI Taxonomy" id="1249101"/>
    <lineage>
        <taxon>Bacteria</taxon>
        <taxon>Bacillati</taxon>
        <taxon>Actinomycetota</taxon>
        <taxon>Actinomycetes</taxon>
        <taxon>Mycobacteriales</taxon>
        <taxon>Mycobacteriaceae</taxon>
        <taxon>Mycolicibacterium</taxon>
    </lineage>
</organism>
<accession>A0A7I7RCU1</accession>
<dbReference type="PANTHER" id="PTHR43248:SF29">
    <property type="entry name" value="TRIPEPTIDYL AMINOPEPTIDASE"/>
    <property type="match status" value="1"/>
</dbReference>
<dbReference type="InterPro" id="IPR051601">
    <property type="entry name" value="Serine_prot/Carboxylest_S33"/>
</dbReference>
<dbReference type="InterPro" id="IPR029058">
    <property type="entry name" value="AB_hydrolase_fold"/>
</dbReference>
<evidence type="ECO:0000313" key="6">
    <source>
        <dbReference type="EMBL" id="BBY42081.1"/>
    </source>
</evidence>
<dbReference type="PANTHER" id="PTHR43248">
    <property type="entry name" value="2-SUCCINYL-6-HYDROXY-2,4-CYCLOHEXADIENE-1-CARBOXYLATE SYNTHASE"/>
    <property type="match status" value="1"/>
</dbReference>
<dbReference type="Proteomes" id="UP000466431">
    <property type="component" value="Chromosome"/>
</dbReference>
<dbReference type="KEGG" id="mcee:MCEL_03760"/>
<proteinExistence type="inferred from homology"/>
<dbReference type="SUPFAM" id="SSF53474">
    <property type="entry name" value="alpha/beta-Hydrolases"/>
    <property type="match status" value="1"/>
</dbReference>
<evidence type="ECO:0000259" key="5">
    <source>
        <dbReference type="Pfam" id="PF00561"/>
    </source>
</evidence>